<dbReference type="EMBL" id="CP019236">
    <property type="protein sequence ID" value="APW38471.1"/>
    <property type="molecule type" value="Genomic_DNA"/>
</dbReference>
<organism evidence="1 2">
    <name type="scientific">Rhodoferax koreensis</name>
    <dbReference type="NCBI Taxonomy" id="1842727"/>
    <lineage>
        <taxon>Bacteria</taxon>
        <taxon>Pseudomonadati</taxon>
        <taxon>Pseudomonadota</taxon>
        <taxon>Betaproteobacteria</taxon>
        <taxon>Burkholderiales</taxon>
        <taxon>Comamonadaceae</taxon>
        <taxon>Rhodoferax</taxon>
    </lineage>
</organism>
<name>A0A1P8JXQ0_9BURK</name>
<dbReference type="AlphaFoldDB" id="A0A1P8JXQ0"/>
<keyword evidence="2" id="KW-1185">Reference proteome</keyword>
<reference evidence="1 2" key="1">
    <citation type="submission" date="2017-01" db="EMBL/GenBank/DDBJ databases">
        <authorList>
            <person name="Mah S.A."/>
            <person name="Swanson W.J."/>
            <person name="Moy G.W."/>
            <person name="Vacquier V.D."/>
        </authorList>
    </citation>
    <scope>NUCLEOTIDE SEQUENCE [LARGE SCALE GENOMIC DNA]</scope>
    <source>
        <strain evidence="1 2">DCY110</strain>
    </source>
</reference>
<protein>
    <submittedName>
        <fullName evidence="1">Uncharacterized protein</fullName>
    </submittedName>
</protein>
<dbReference type="Proteomes" id="UP000186609">
    <property type="component" value="Chromosome"/>
</dbReference>
<accession>A0A1P8JXQ0</accession>
<proteinExistence type="predicted"/>
<dbReference type="KEGG" id="rhy:RD110_15730"/>
<dbReference type="STRING" id="1842727.RD110_15730"/>
<sequence length="67" mass="7473">MRAAAATLAGKQMELCYRFGDIHGAKRHMREMHAQIEARRAARDTGCYFTEQGHADGTALRQEADHG</sequence>
<gene>
    <name evidence="1" type="ORF">RD110_15730</name>
</gene>
<evidence type="ECO:0000313" key="2">
    <source>
        <dbReference type="Proteomes" id="UP000186609"/>
    </source>
</evidence>
<evidence type="ECO:0000313" key="1">
    <source>
        <dbReference type="EMBL" id="APW38471.1"/>
    </source>
</evidence>